<dbReference type="EMBL" id="BMQL01000051">
    <property type="protein sequence ID" value="GGR31031.1"/>
    <property type="molecule type" value="Genomic_DNA"/>
</dbReference>
<dbReference type="AlphaFoldDB" id="A0A918CNS3"/>
<dbReference type="Proteomes" id="UP000603865">
    <property type="component" value="Unassembled WGS sequence"/>
</dbReference>
<keyword evidence="3" id="KW-1185">Reference proteome</keyword>
<accession>A0A918CNS3</accession>
<evidence type="ECO:0000313" key="2">
    <source>
        <dbReference type="EMBL" id="GGR31031.1"/>
    </source>
</evidence>
<reference evidence="2" key="1">
    <citation type="journal article" date="2014" name="Int. J. Syst. Evol. Microbiol.">
        <title>Complete genome sequence of Corynebacterium casei LMG S-19264T (=DSM 44701T), isolated from a smear-ripened cheese.</title>
        <authorList>
            <consortium name="US DOE Joint Genome Institute (JGI-PGF)"/>
            <person name="Walter F."/>
            <person name="Albersmeier A."/>
            <person name="Kalinowski J."/>
            <person name="Ruckert C."/>
        </authorList>
    </citation>
    <scope>NUCLEOTIDE SEQUENCE</scope>
    <source>
        <strain evidence="2">JCM 31311</strain>
    </source>
</reference>
<evidence type="ECO:0000313" key="3">
    <source>
        <dbReference type="Proteomes" id="UP000603865"/>
    </source>
</evidence>
<feature type="compositionally biased region" description="Polar residues" evidence="1">
    <location>
        <begin position="1"/>
        <end position="10"/>
    </location>
</feature>
<comment type="caution">
    <text evidence="2">The sequence shown here is derived from an EMBL/GenBank/DDBJ whole genome shotgun (WGS) entry which is preliminary data.</text>
</comment>
<reference evidence="2" key="2">
    <citation type="submission" date="2020-09" db="EMBL/GenBank/DDBJ databases">
        <authorList>
            <person name="Sun Q."/>
            <person name="Ohkuma M."/>
        </authorList>
    </citation>
    <scope>NUCLEOTIDE SEQUENCE</scope>
    <source>
        <strain evidence="2">JCM 31311</strain>
    </source>
</reference>
<organism evidence="2 3">
    <name type="scientific">Deinococcus ruber</name>
    <dbReference type="NCBI Taxonomy" id="1848197"/>
    <lineage>
        <taxon>Bacteria</taxon>
        <taxon>Thermotogati</taxon>
        <taxon>Deinococcota</taxon>
        <taxon>Deinococci</taxon>
        <taxon>Deinococcales</taxon>
        <taxon>Deinococcaceae</taxon>
        <taxon>Deinococcus</taxon>
    </lineage>
</organism>
<gene>
    <name evidence="2" type="ORF">GCM10008957_47230</name>
</gene>
<sequence>MADSTISKNSLTDRDVSEGGNARQTSGEQFASYVLLGATWGMELFAPVTTEQMALEVLRRSGPDCSDEPPEN</sequence>
<feature type="region of interest" description="Disordered" evidence="1">
    <location>
        <begin position="1"/>
        <end position="28"/>
    </location>
</feature>
<name>A0A918CNS3_9DEIO</name>
<proteinExistence type="predicted"/>
<protein>
    <submittedName>
        <fullName evidence="2">Uncharacterized protein</fullName>
    </submittedName>
</protein>
<evidence type="ECO:0000256" key="1">
    <source>
        <dbReference type="SAM" id="MobiDB-lite"/>
    </source>
</evidence>